<dbReference type="PROSITE" id="PS01039">
    <property type="entry name" value="SBP_BACTERIAL_3"/>
    <property type="match status" value="1"/>
</dbReference>
<dbReference type="GO" id="GO:0016020">
    <property type="term" value="C:membrane"/>
    <property type="evidence" value="ECO:0007669"/>
    <property type="project" value="InterPro"/>
</dbReference>
<comment type="subcellular location">
    <subcellularLocation>
        <location evidence="1">Cell envelope</location>
    </subcellularLocation>
</comment>
<reference evidence="8 10" key="1">
    <citation type="submission" date="2015-11" db="EMBL/GenBank/DDBJ databases">
        <title>Genomic analysis of 38 Legionella species identifies large and diverse effector repertoires.</title>
        <authorList>
            <person name="Burstein D."/>
            <person name="Amaro F."/>
            <person name="Zusman T."/>
            <person name="Lifshitz Z."/>
            <person name="Cohen O."/>
            <person name="Gilbert J.A."/>
            <person name="Pupko T."/>
            <person name="Shuman H.A."/>
            <person name="Segal G."/>
        </authorList>
    </citation>
    <scope>NUCLEOTIDE SEQUENCE [LARGE SCALE GENOMIC DNA]</scope>
    <source>
        <strain evidence="8 10">SC-18-C9</strain>
    </source>
</reference>
<comment type="similarity">
    <text evidence="2 4">Belongs to the bacterial solute-binding protein 3 family.</text>
</comment>
<dbReference type="AlphaFoldDB" id="A0A378LA31"/>
<dbReference type="EMBL" id="LNYZ01000029">
    <property type="protein sequence ID" value="KTD71936.1"/>
    <property type="molecule type" value="Genomic_DNA"/>
</dbReference>
<evidence type="ECO:0000313" key="8">
    <source>
        <dbReference type="EMBL" id="KTD71936.1"/>
    </source>
</evidence>
<dbReference type="Proteomes" id="UP000255110">
    <property type="component" value="Unassembled WGS sequence"/>
</dbReference>
<dbReference type="SUPFAM" id="SSF53850">
    <property type="entry name" value="Periplasmic binding protein-like II"/>
    <property type="match status" value="1"/>
</dbReference>
<name>A0A378LA31_9GAMM</name>
<reference evidence="9 11" key="2">
    <citation type="submission" date="2018-06" db="EMBL/GenBank/DDBJ databases">
        <authorList>
            <consortium name="Pathogen Informatics"/>
            <person name="Doyle S."/>
        </authorList>
    </citation>
    <scope>NUCLEOTIDE SEQUENCE [LARGE SCALE GENOMIC DNA]</scope>
    <source>
        <strain evidence="9 11">NCTC11991</strain>
    </source>
</reference>
<dbReference type="SMART" id="SM00062">
    <property type="entry name" value="PBPb"/>
    <property type="match status" value="1"/>
</dbReference>
<evidence type="ECO:0000313" key="11">
    <source>
        <dbReference type="Proteomes" id="UP000255110"/>
    </source>
</evidence>
<feature type="chain" id="PRO_5016928457" evidence="5">
    <location>
        <begin position="19"/>
        <end position="245"/>
    </location>
</feature>
<evidence type="ECO:0000256" key="3">
    <source>
        <dbReference type="ARBA" id="ARBA00022729"/>
    </source>
</evidence>
<evidence type="ECO:0000313" key="9">
    <source>
        <dbReference type="EMBL" id="STY23915.1"/>
    </source>
</evidence>
<evidence type="ECO:0000256" key="2">
    <source>
        <dbReference type="ARBA" id="ARBA00010333"/>
    </source>
</evidence>
<dbReference type="Proteomes" id="UP000054820">
    <property type="component" value="Unassembled WGS sequence"/>
</dbReference>
<evidence type="ECO:0000256" key="5">
    <source>
        <dbReference type="SAM" id="SignalP"/>
    </source>
</evidence>
<gene>
    <name evidence="9" type="primary">artJ_2</name>
    <name evidence="8" type="ORF">Lstg_2792</name>
    <name evidence="9" type="ORF">NCTC11991_02526</name>
</gene>
<feature type="signal peptide" evidence="5">
    <location>
        <begin position="1"/>
        <end position="18"/>
    </location>
</feature>
<evidence type="ECO:0000256" key="1">
    <source>
        <dbReference type="ARBA" id="ARBA00004196"/>
    </source>
</evidence>
<evidence type="ECO:0000313" key="10">
    <source>
        <dbReference type="Proteomes" id="UP000054820"/>
    </source>
</evidence>
<feature type="domain" description="Solute-binding protein family 3/N-terminal" evidence="6">
    <location>
        <begin position="22"/>
        <end position="245"/>
    </location>
</feature>
<dbReference type="InterPro" id="IPR001320">
    <property type="entry name" value="Iontro_rcpt_C"/>
</dbReference>
<dbReference type="EMBL" id="UGOY01000001">
    <property type="protein sequence ID" value="STY23915.1"/>
    <property type="molecule type" value="Genomic_DNA"/>
</dbReference>
<dbReference type="Gene3D" id="3.40.190.10">
    <property type="entry name" value="Periplasmic binding protein-like II"/>
    <property type="match status" value="2"/>
</dbReference>
<dbReference type="SMART" id="SM00079">
    <property type="entry name" value="PBPe"/>
    <property type="match status" value="1"/>
</dbReference>
<proteinExistence type="inferred from homology"/>
<dbReference type="GO" id="GO:0030313">
    <property type="term" value="C:cell envelope"/>
    <property type="evidence" value="ECO:0007669"/>
    <property type="project" value="UniProtKB-SubCell"/>
</dbReference>
<evidence type="ECO:0000259" key="6">
    <source>
        <dbReference type="SMART" id="SM00062"/>
    </source>
</evidence>
<organism evidence="9 11">
    <name type="scientific">Legionella steigerwaltii</name>
    <dbReference type="NCBI Taxonomy" id="460"/>
    <lineage>
        <taxon>Bacteria</taxon>
        <taxon>Pseudomonadati</taxon>
        <taxon>Pseudomonadota</taxon>
        <taxon>Gammaproteobacteria</taxon>
        <taxon>Legionellales</taxon>
        <taxon>Legionellaceae</taxon>
        <taxon>Legionella</taxon>
    </lineage>
</organism>
<dbReference type="OrthoDB" id="9768183at2"/>
<evidence type="ECO:0000259" key="7">
    <source>
        <dbReference type="SMART" id="SM00079"/>
    </source>
</evidence>
<dbReference type="PANTHER" id="PTHR35936">
    <property type="entry name" value="MEMBRANE-BOUND LYTIC MUREIN TRANSGLYCOSYLASE F"/>
    <property type="match status" value="1"/>
</dbReference>
<sequence>MTRLILIAFICFTSSLFAQGEPLNVGIESFDPPFVMQGTRNEAYGFDVDMMNSLCKIMDRKCVFHVMRFDKLIDAVVNNKLDIAISSITITNERAKIVNFSLPYLLSYSRFLERQSNSKEAFSLNLLNSKRIGLETGTVFLDQLKEMGVNNPNIKEYAGIEDQLAALSRGDVDVILLDNATAIYWASNSADTFKLIGPPYMYGSGYGIVVNPANPNLLTELNQALVKFQNSDEYKQNYNKYLLEF</sequence>
<dbReference type="Pfam" id="PF00497">
    <property type="entry name" value="SBP_bac_3"/>
    <property type="match status" value="1"/>
</dbReference>
<protein>
    <submittedName>
        <fullName evidence="9">Arginine ABC transporter substrate-binding protein</fullName>
    </submittedName>
</protein>
<keyword evidence="10" id="KW-1185">Reference proteome</keyword>
<dbReference type="CDD" id="cd13622">
    <property type="entry name" value="PBP2_Arg_3"/>
    <property type="match status" value="1"/>
</dbReference>
<dbReference type="GO" id="GO:0015276">
    <property type="term" value="F:ligand-gated monoatomic ion channel activity"/>
    <property type="evidence" value="ECO:0007669"/>
    <property type="project" value="InterPro"/>
</dbReference>
<evidence type="ECO:0000256" key="4">
    <source>
        <dbReference type="RuleBase" id="RU003744"/>
    </source>
</evidence>
<keyword evidence="3 5" id="KW-0732">Signal</keyword>
<dbReference type="RefSeq" id="WP_058478318.1">
    <property type="nucleotide sequence ID" value="NZ_CAAAIO010000027.1"/>
</dbReference>
<dbReference type="STRING" id="460.Lstg_2792"/>
<feature type="domain" description="Ionotropic glutamate receptor C-terminal" evidence="7">
    <location>
        <begin position="22"/>
        <end position="244"/>
    </location>
</feature>
<accession>A0A378LA31</accession>
<dbReference type="InterPro" id="IPR001638">
    <property type="entry name" value="Solute-binding_3/MltF_N"/>
</dbReference>
<dbReference type="PANTHER" id="PTHR35936:SF17">
    <property type="entry name" value="ARGININE-BINDING EXTRACELLULAR PROTEIN ARTP"/>
    <property type="match status" value="1"/>
</dbReference>
<dbReference type="InterPro" id="IPR018313">
    <property type="entry name" value="SBP_3_CS"/>
</dbReference>